<dbReference type="NCBIfam" id="TIGR00589">
    <property type="entry name" value="ogt"/>
    <property type="match status" value="1"/>
</dbReference>
<evidence type="ECO:0000256" key="3">
    <source>
        <dbReference type="ARBA" id="ARBA00011918"/>
    </source>
</evidence>
<dbReference type="OrthoDB" id="9802228at2"/>
<evidence type="ECO:0000256" key="2">
    <source>
        <dbReference type="ARBA" id="ARBA00008711"/>
    </source>
</evidence>
<dbReference type="Pfam" id="PF01035">
    <property type="entry name" value="DNA_binding_1"/>
    <property type="match status" value="1"/>
</dbReference>
<evidence type="ECO:0000256" key="1">
    <source>
        <dbReference type="ARBA" id="ARBA00001286"/>
    </source>
</evidence>
<evidence type="ECO:0000256" key="6">
    <source>
        <dbReference type="ARBA" id="ARBA00022763"/>
    </source>
</evidence>
<feature type="domain" description="Methylated-DNA-[protein]-cysteine S-methyltransferase DNA binding" evidence="9">
    <location>
        <begin position="82"/>
        <end position="161"/>
    </location>
</feature>
<evidence type="ECO:0000256" key="4">
    <source>
        <dbReference type="ARBA" id="ARBA00022603"/>
    </source>
</evidence>
<sequence length="164" mass="17868">MKLVLSSVTIDHQTYWLGSTIQGLAFVGSANGPKNEWQRFYPEATPSIDQQANQVAATALTTYLTGTSQSFDLFLDQTSGTPFQRQVWHALQQIPYGQTVTYSELATTLNRPTAVRAIASAVGKNPLLIVVPCHRVLRKDGTLGGYRGGLVMKTALLSLEKNNA</sequence>
<keyword evidence="7" id="KW-0234">DNA repair</keyword>
<comment type="similarity">
    <text evidence="2">Belongs to the MGMT family.</text>
</comment>
<gene>
    <name evidence="10" type="ORF">IV64_GL001283</name>
</gene>
<dbReference type="GO" id="GO:0003908">
    <property type="term" value="F:methylated-DNA-[protein]-cysteine S-methyltransferase activity"/>
    <property type="evidence" value="ECO:0007669"/>
    <property type="project" value="UniProtKB-EC"/>
</dbReference>
<evidence type="ECO:0000256" key="8">
    <source>
        <dbReference type="ARBA" id="ARBA00049348"/>
    </source>
</evidence>
<dbReference type="FunFam" id="1.10.10.10:FF:000214">
    <property type="entry name" value="Methylated-DNA--protein-cysteine methyltransferase"/>
    <property type="match status" value="1"/>
</dbReference>
<comment type="catalytic activity">
    <reaction evidence="1">
        <text>a 4-O-methyl-thymidine in DNA + L-cysteinyl-[protein] = a thymidine in DNA + S-methyl-L-cysteinyl-[protein]</text>
        <dbReference type="Rhea" id="RHEA:53428"/>
        <dbReference type="Rhea" id="RHEA-COMP:10131"/>
        <dbReference type="Rhea" id="RHEA-COMP:10132"/>
        <dbReference type="Rhea" id="RHEA-COMP:13555"/>
        <dbReference type="Rhea" id="RHEA-COMP:13556"/>
        <dbReference type="ChEBI" id="CHEBI:29950"/>
        <dbReference type="ChEBI" id="CHEBI:82612"/>
        <dbReference type="ChEBI" id="CHEBI:137386"/>
        <dbReference type="ChEBI" id="CHEBI:137387"/>
        <dbReference type="EC" id="2.1.1.63"/>
    </reaction>
</comment>
<dbReference type="AlphaFoldDB" id="A0A0R2ML24"/>
<proteinExistence type="inferred from homology"/>
<evidence type="ECO:0000256" key="5">
    <source>
        <dbReference type="ARBA" id="ARBA00022679"/>
    </source>
</evidence>
<dbReference type="GO" id="GO:0006281">
    <property type="term" value="P:DNA repair"/>
    <property type="evidence" value="ECO:0007669"/>
    <property type="project" value="UniProtKB-KW"/>
</dbReference>
<comment type="catalytic activity">
    <reaction evidence="8">
        <text>a 6-O-methyl-2'-deoxyguanosine in DNA + L-cysteinyl-[protein] = S-methyl-L-cysteinyl-[protein] + a 2'-deoxyguanosine in DNA</text>
        <dbReference type="Rhea" id="RHEA:24000"/>
        <dbReference type="Rhea" id="RHEA-COMP:10131"/>
        <dbReference type="Rhea" id="RHEA-COMP:10132"/>
        <dbReference type="Rhea" id="RHEA-COMP:11367"/>
        <dbReference type="Rhea" id="RHEA-COMP:11368"/>
        <dbReference type="ChEBI" id="CHEBI:29950"/>
        <dbReference type="ChEBI" id="CHEBI:82612"/>
        <dbReference type="ChEBI" id="CHEBI:85445"/>
        <dbReference type="ChEBI" id="CHEBI:85448"/>
        <dbReference type="EC" id="2.1.1.63"/>
    </reaction>
</comment>
<organism evidence="10 11">
    <name type="scientific">Lactiplantibacillus xiangfangensis</name>
    <dbReference type="NCBI Taxonomy" id="942150"/>
    <lineage>
        <taxon>Bacteria</taxon>
        <taxon>Bacillati</taxon>
        <taxon>Bacillota</taxon>
        <taxon>Bacilli</taxon>
        <taxon>Lactobacillales</taxon>
        <taxon>Lactobacillaceae</taxon>
        <taxon>Lactiplantibacillus</taxon>
    </lineage>
</organism>
<keyword evidence="5 10" id="KW-0808">Transferase</keyword>
<evidence type="ECO:0000313" key="10">
    <source>
        <dbReference type="EMBL" id="KRO14431.1"/>
    </source>
</evidence>
<dbReference type="EMBL" id="JQCL01000013">
    <property type="protein sequence ID" value="KRO14431.1"/>
    <property type="molecule type" value="Genomic_DNA"/>
</dbReference>
<dbReference type="PATRIC" id="fig|942150.3.peg.1323"/>
<dbReference type="Gene3D" id="1.10.10.10">
    <property type="entry name" value="Winged helix-like DNA-binding domain superfamily/Winged helix DNA-binding domain"/>
    <property type="match status" value="1"/>
</dbReference>
<dbReference type="InterPro" id="IPR036217">
    <property type="entry name" value="MethylDNA_cys_MeTrfase_DNAb"/>
</dbReference>
<dbReference type="PANTHER" id="PTHR10815:SF12">
    <property type="entry name" value="METHYLATED-DNA--PROTEIN-CYSTEINE METHYLTRANSFERASE, INDUCIBLE"/>
    <property type="match status" value="1"/>
</dbReference>
<evidence type="ECO:0000256" key="7">
    <source>
        <dbReference type="ARBA" id="ARBA00023204"/>
    </source>
</evidence>
<keyword evidence="4 10" id="KW-0489">Methyltransferase</keyword>
<dbReference type="GO" id="GO:0032259">
    <property type="term" value="P:methylation"/>
    <property type="evidence" value="ECO:0007669"/>
    <property type="project" value="UniProtKB-KW"/>
</dbReference>
<comment type="caution">
    <text evidence="10">The sequence shown here is derived from an EMBL/GenBank/DDBJ whole genome shotgun (WGS) entry which is preliminary data.</text>
</comment>
<dbReference type="RefSeq" id="WP_057705403.1">
    <property type="nucleotide sequence ID" value="NZ_JQCL01000013.1"/>
</dbReference>
<dbReference type="InterPro" id="IPR014048">
    <property type="entry name" value="MethylDNA_cys_MeTrfase_DNA-bd"/>
</dbReference>
<evidence type="ECO:0000313" key="11">
    <source>
        <dbReference type="Proteomes" id="UP000051783"/>
    </source>
</evidence>
<name>A0A0R2ML24_9LACO</name>
<evidence type="ECO:0000259" key="9">
    <source>
        <dbReference type="Pfam" id="PF01035"/>
    </source>
</evidence>
<dbReference type="EC" id="2.1.1.63" evidence="3"/>
<dbReference type="InterPro" id="IPR001497">
    <property type="entry name" value="MethylDNA_cys_MeTrfase_AS"/>
</dbReference>
<dbReference type="PANTHER" id="PTHR10815">
    <property type="entry name" value="METHYLATED-DNA--PROTEIN-CYSTEINE METHYLTRANSFERASE"/>
    <property type="match status" value="1"/>
</dbReference>
<accession>A0A0R2ML24</accession>
<dbReference type="InterPro" id="IPR036388">
    <property type="entry name" value="WH-like_DNA-bd_sf"/>
</dbReference>
<reference evidence="10 11" key="1">
    <citation type="journal article" date="2015" name="Genome Announc.">
        <title>Expanding the biotechnology potential of lactobacilli through comparative genomics of 213 strains and associated genera.</title>
        <authorList>
            <person name="Sun Z."/>
            <person name="Harris H.M."/>
            <person name="McCann A."/>
            <person name="Guo C."/>
            <person name="Argimon S."/>
            <person name="Zhang W."/>
            <person name="Yang X."/>
            <person name="Jeffery I.B."/>
            <person name="Cooney J.C."/>
            <person name="Kagawa T.F."/>
            <person name="Liu W."/>
            <person name="Song Y."/>
            <person name="Salvetti E."/>
            <person name="Wrobel A."/>
            <person name="Rasinkangas P."/>
            <person name="Parkhill J."/>
            <person name="Rea M.C."/>
            <person name="O'Sullivan O."/>
            <person name="Ritari J."/>
            <person name="Douillard F.P."/>
            <person name="Paul Ross R."/>
            <person name="Yang R."/>
            <person name="Briner A.E."/>
            <person name="Felis G.E."/>
            <person name="de Vos W.M."/>
            <person name="Barrangou R."/>
            <person name="Klaenhammer T.R."/>
            <person name="Caufield P.W."/>
            <person name="Cui Y."/>
            <person name="Zhang H."/>
            <person name="O'Toole P.W."/>
        </authorList>
    </citation>
    <scope>NUCLEOTIDE SEQUENCE [LARGE SCALE GENOMIC DNA]</scope>
    <source>
        <strain evidence="10 11">LMG 26013</strain>
    </source>
</reference>
<dbReference type="STRING" id="942150.IV64_GL001283"/>
<keyword evidence="6" id="KW-0227">DNA damage</keyword>
<dbReference type="Proteomes" id="UP000051783">
    <property type="component" value="Unassembled WGS sequence"/>
</dbReference>
<dbReference type="SUPFAM" id="SSF46767">
    <property type="entry name" value="Methylated DNA-protein cysteine methyltransferase, C-terminal domain"/>
    <property type="match status" value="1"/>
</dbReference>
<protein>
    <recommendedName>
        <fullName evidence="3">methylated-DNA--[protein]-cysteine S-methyltransferase</fullName>
        <ecNumber evidence="3">2.1.1.63</ecNumber>
    </recommendedName>
</protein>
<keyword evidence="11" id="KW-1185">Reference proteome</keyword>
<dbReference type="CDD" id="cd06445">
    <property type="entry name" value="ATase"/>
    <property type="match status" value="1"/>
</dbReference>
<dbReference type="PROSITE" id="PS00374">
    <property type="entry name" value="MGMT"/>
    <property type="match status" value="1"/>
</dbReference>